<feature type="active site" description="Proton acceptor" evidence="1">
    <location>
        <position position="250"/>
    </location>
</feature>
<dbReference type="CDD" id="cd13426">
    <property type="entry name" value="Peptidase_G1"/>
    <property type="match status" value="1"/>
</dbReference>
<dbReference type="Pfam" id="PF01828">
    <property type="entry name" value="Peptidase_A4"/>
    <property type="match status" value="1"/>
</dbReference>
<dbReference type="InterPro" id="IPR000250">
    <property type="entry name" value="Peptidase_G1"/>
</dbReference>
<name>A0A0D0BJ31_9AGAR</name>
<organism evidence="2 3">
    <name type="scientific">Collybiopsis luxurians FD-317 M1</name>
    <dbReference type="NCBI Taxonomy" id="944289"/>
    <lineage>
        <taxon>Eukaryota</taxon>
        <taxon>Fungi</taxon>
        <taxon>Dikarya</taxon>
        <taxon>Basidiomycota</taxon>
        <taxon>Agaricomycotina</taxon>
        <taxon>Agaricomycetes</taxon>
        <taxon>Agaricomycetidae</taxon>
        <taxon>Agaricales</taxon>
        <taxon>Marasmiineae</taxon>
        <taxon>Omphalotaceae</taxon>
        <taxon>Collybiopsis</taxon>
        <taxon>Collybiopsis luxurians</taxon>
    </lineage>
</organism>
<dbReference type="Gene3D" id="2.60.120.700">
    <property type="entry name" value="Peptidase G1"/>
    <property type="match status" value="1"/>
</dbReference>
<evidence type="ECO:0000256" key="1">
    <source>
        <dbReference type="PIRSR" id="PIRSR600250-50"/>
    </source>
</evidence>
<dbReference type="AlphaFoldDB" id="A0A0D0BJ31"/>
<dbReference type="SUPFAM" id="SSF49899">
    <property type="entry name" value="Concanavalin A-like lectins/glucanases"/>
    <property type="match status" value="1"/>
</dbReference>
<dbReference type="EMBL" id="KN834762">
    <property type="protein sequence ID" value="KIK64175.1"/>
    <property type="molecule type" value="Genomic_DNA"/>
</dbReference>
<accession>A0A0D0BJ31</accession>
<dbReference type="GO" id="GO:0070007">
    <property type="term" value="F:glutamic-type endopeptidase activity"/>
    <property type="evidence" value="ECO:0007669"/>
    <property type="project" value="InterPro"/>
</dbReference>
<dbReference type="Proteomes" id="UP000053593">
    <property type="component" value="Unassembled WGS sequence"/>
</dbReference>
<evidence type="ECO:0000313" key="3">
    <source>
        <dbReference type="Proteomes" id="UP000053593"/>
    </source>
</evidence>
<dbReference type="InterPro" id="IPR038656">
    <property type="entry name" value="Peptidase_G1_sf"/>
</dbReference>
<dbReference type="PANTHER" id="PTHR37536">
    <property type="entry name" value="PUTATIVE (AFU_ORTHOLOGUE AFUA_3G02970)-RELATED"/>
    <property type="match status" value="1"/>
</dbReference>
<evidence type="ECO:0000313" key="2">
    <source>
        <dbReference type="EMBL" id="KIK64175.1"/>
    </source>
</evidence>
<protein>
    <submittedName>
        <fullName evidence="2">Uncharacterized protein</fullName>
    </submittedName>
</protein>
<dbReference type="InterPro" id="IPR013320">
    <property type="entry name" value="ConA-like_dom_sf"/>
</dbReference>
<dbReference type="OrthoDB" id="2862635at2759"/>
<dbReference type="GO" id="GO:0006508">
    <property type="term" value="P:proteolysis"/>
    <property type="evidence" value="ECO:0007669"/>
    <property type="project" value="InterPro"/>
</dbReference>
<dbReference type="PRINTS" id="PR00977">
    <property type="entry name" value="SCYTLDPTASE"/>
</dbReference>
<sequence length="315" mass="33388">MLEAPGKGRFWKEVMEYQAWYRGTNTYAYRPELHSNRTDYPSKSQSQTLSCTFSATMMFSIVFMASNLLCGTYAHPSSLAEPVITRNNARSSNAAAVNDVLVVTNPNWAGVYIESPPAGQNFQTVFAQFTVPTPSKTANGAAGSAAIWVGIDGVTAGTPLLQTGIDIGVSASGVTSFSAWYEWLPGPSFKFNELDIHAGDVIIASVEMINSTTGTVGIENISTGNESAIVLSAPSPQSTLTGLNAEWIVEDFESAGGVLVPFANFTPVTFKTGAFTNRGVSVDPSTSGTTVNIQQNGTVLTSVSVQTDTITVKHT</sequence>
<proteinExistence type="predicted"/>
<gene>
    <name evidence="2" type="ORF">GYMLUDRAFT_40461</name>
</gene>
<dbReference type="HOGENOM" id="CLU_066466_0_1_1"/>
<dbReference type="PANTHER" id="PTHR37536:SF1">
    <property type="entry name" value="ASPERGILLOPEPSIN, PUTAITVE (AFU_ORTHOLOGUE AFUA_7G01200)"/>
    <property type="match status" value="1"/>
</dbReference>
<keyword evidence="3" id="KW-1185">Reference proteome</keyword>
<reference evidence="2 3" key="1">
    <citation type="submission" date="2014-04" db="EMBL/GenBank/DDBJ databases">
        <title>Evolutionary Origins and Diversification of the Mycorrhizal Mutualists.</title>
        <authorList>
            <consortium name="DOE Joint Genome Institute"/>
            <consortium name="Mycorrhizal Genomics Consortium"/>
            <person name="Kohler A."/>
            <person name="Kuo A."/>
            <person name="Nagy L.G."/>
            <person name="Floudas D."/>
            <person name="Copeland A."/>
            <person name="Barry K.W."/>
            <person name="Cichocki N."/>
            <person name="Veneault-Fourrey C."/>
            <person name="LaButti K."/>
            <person name="Lindquist E.A."/>
            <person name="Lipzen A."/>
            <person name="Lundell T."/>
            <person name="Morin E."/>
            <person name="Murat C."/>
            <person name="Riley R."/>
            <person name="Ohm R."/>
            <person name="Sun H."/>
            <person name="Tunlid A."/>
            <person name="Henrissat B."/>
            <person name="Grigoriev I.V."/>
            <person name="Hibbett D.S."/>
            <person name="Martin F."/>
        </authorList>
    </citation>
    <scope>NUCLEOTIDE SEQUENCE [LARGE SCALE GENOMIC DNA]</scope>
    <source>
        <strain evidence="2 3">FD-317 M1</strain>
    </source>
</reference>